<dbReference type="AlphaFoldDB" id="A0AAE3VRI8"/>
<dbReference type="RefSeq" id="WP_306886411.1">
    <property type="nucleotide sequence ID" value="NZ_JAUSUL010000003.1"/>
</dbReference>
<dbReference type="EMBL" id="JAUSUL010000003">
    <property type="protein sequence ID" value="MDQ0316525.1"/>
    <property type="molecule type" value="Genomic_DNA"/>
</dbReference>
<reference evidence="2" key="1">
    <citation type="submission" date="2023-07" db="EMBL/GenBank/DDBJ databases">
        <title>Genomic Encyclopedia of Type Strains, Phase IV (KMG-IV): sequencing the most valuable type-strain genomes for metagenomic binning, comparative biology and taxonomic classification.</title>
        <authorList>
            <person name="Goeker M."/>
        </authorList>
    </citation>
    <scope>NUCLEOTIDE SEQUENCE</scope>
    <source>
        <strain evidence="2">DSM 21202</strain>
    </source>
</reference>
<comment type="caution">
    <text evidence="2">The sequence shown here is derived from an EMBL/GenBank/DDBJ whole genome shotgun (WGS) entry which is preliminary data.</text>
</comment>
<dbReference type="InterPro" id="IPR046595">
    <property type="entry name" value="DUF6653"/>
</dbReference>
<evidence type="ECO:0000256" key="1">
    <source>
        <dbReference type="SAM" id="Phobius"/>
    </source>
</evidence>
<proteinExistence type="predicted"/>
<feature type="transmembrane region" description="Helical" evidence="1">
    <location>
        <begin position="36"/>
        <end position="61"/>
    </location>
</feature>
<keyword evidence="1" id="KW-1133">Transmembrane helix</keyword>
<keyword evidence="3" id="KW-1185">Reference proteome</keyword>
<evidence type="ECO:0000313" key="2">
    <source>
        <dbReference type="EMBL" id="MDQ0316525.1"/>
    </source>
</evidence>
<name>A0AAE3VRI8_9HYPH</name>
<keyword evidence="1" id="KW-0472">Membrane</keyword>
<dbReference type="Proteomes" id="UP001229244">
    <property type="component" value="Unassembled WGS sequence"/>
</dbReference>
<evidence type="ECO:0008006" key="4">
    <source>
        <dbReference type="Google" id="ProtNLM"/>
    </source>
</evidence>
<organism evidence="2 3">
    <name type="scientific">Amorphus orientalis</name>
    <dbReference type="NCBI Taxonomy" id="649198"/>
    <lineage>
        <taxon>Bacteria</taxon>
        <taxon>Pseudomonadati</taxon>
        <taxon>Pseudomonadota</taxon>
        <taxon>Alphaproteobacteria</taxon>
        <taxon>Hyphomicrobiales</taxon>
        <taxon>Amorphaceae</taxon>
        <taxon>Amorphus</taxon>
    </lineage>
</organism>
<feature type="transmembrane region" description="Helical" evidence="1">
    <location>
        <begin position="127"/>
        <end position="146"/>
    </location>
</feature>
<keyword evidence="1" id="KW-0812">Transmembrane</keyword>
<accession>A0AAE3VRI8</accession>
<feature type="transmembrane region" description="Helical" evidence="1">
    <location>
        <begin position="103"/>
        <end position="121"/>
    </location>
</feature>
<protein>
    <recommendedName>
        <fullName evidence="4">Transmembrane protein</fullName>
    </recommendedName>
</protein>
<sequence length="181" mass="20176">MTGLSFLARTMGMSDSVWERHANPWSGWTRLATFPLLFLAIWSHVWIGWWALVPVGILAVWHWLNPRVFPVPTGSGNWMTRGVYGERLWLNRLHRPVPERHRVVPHLLAAASGVGIVIAVIGFVLGAFWIALLGWVIAGVAKLWFVDRMVWLYNDMAGPVPAAAPARADRPVFNPDATGAP</sequence>
<gene>
    <name evidence="2" type="ORF">J2S73_003001</name>
</gene>
<evidence type="ECO:0000313" key="3">
    <source>
        <dbReference type="Proteomes" id="UP001229244"/>
    </source>
</evidence>
<dbReference type="Pfam" id="PF20358">
    <property type="entry name" value="DUF6653"/>
    <property type="match status" value="1"/>
</dbReference>